<comment type="caution">
    <text evidence="2">The sequence shown here is derived from an EMBL/GenBank/DDBJ whole genome shotgun (WGS) entry which is preliminary data.</text>
</comment>
<dbReference type="Proteomes" id="UP000266861">
    <property type="component" value="Unassembled WGS sequence"/>
</dbReference>
<proteinExistence type="predicted"/>
<dbReference type="STRING" id="1348612.A0A397IKQ4"/>
<dbReference type="OrthoDB" id="2435398at2759"/>
<gene>
    <name evidence="2" type="ORF">Glove_226g47</name>
</gene>
<feature type="domain" description="Reverse transcriptase" evidence="1">
    <location>
        <begin position="264"/>
        <end position="389"/>
    </location>
</feature>
<name>A0A397IKQ4_9GLOM</name>
<dbReference type="EMBL" id="PQFF01000209">
    <property type="protein sequence ID" value="RHZ74336.1"/>
    <property type="molecule type" value="Genomic_DNA"/>
</dbReference>
<dbReference type="Pfam" id="PF00078">
    <property type="entry name" value="RVT_1"/>
    <property type="match status" value="1"/>
</dbReference>
<reference evidence="2 3" key="1">
    <citation type="submission" date="2018-08" db="EMBL/GenBank/DDBJ databases">
        <title>Genome and evolution of the arbuscular mycorrhizal fungus Diversispora epigaea (formerly Glomus versiforme) and its bacterial endosymbionts.</title>
        <authorList>
            <person name="Sun X."/>
            <person name="Fei Z."/>
            <person name="Harrison M."/>
        </authorList>
    </citation>
    <scope>NUCLEOTIDE SEQUENCE [LARGE SCALE GENOMIC DNA]</scope>
    <source>
        <strain evidence="2 3">IT104</strain>
    </source>
</reference>
<evidence type="ECO:0000313" key="2">
    <source>
        <dbReference type="EMBL" id="RHZ74336.1"/>
    </source>
</evidence>
<protein>
    <recommendedName>
        <fullName evidence="1">Reverse transcriptase domain-containing protein</fullName>
    </recommendedName>
</protein>
<keyword evidence="3" id="KW-1185">Reference proteome</keyword>
<dbReference type="AlphaFoldDB" id="A0A397IKQ4"/>
<accession>A0A397IKQ4</accession>
<organism evidence="2 3">
    <name type="scientific">Diversispora epigaea</name>
    <dbReference type="NCBI Taxonomy" id="1348612"/>
    <lineage>
        <taxon>Eukaryota</taxon>
        <taxon>Fungi</taxon>
        <taxon>Fungi incertae sedis</taxon>
        <taxon>Mucoromycota</taxon>
        <taxon>Glomeromycotina</taxon>
        <taxon>Glomeromycetes</taxon>
        <taxon>Diversisporales</taxon>
        <taxon>Diversisporaceae</taxon>
        <taxon>Diversispora</taxon>
    </lineage>
</organism>
<evidence type="ECO:0000259" key="1">
    <source>
        <dbReference type="Pfam" id="PF00078"/>
    </source>
</evidence>
<sequence length="721" mass="84095">MERAISLKSLKSNDLIGREERKLSFLNYSIKKIFNENTSREELLEALRLESITHQNIARAEKKRDSLQRIQKAIERRWEDLKDNPKRMINSVLDRPRKSIIMDRLIEESVDGNTHIVTEGEAIKTIVKDYFHNWTRKRDTNRALLTKWTKFYAPISSVDQAWYQELGREVDIEELGEIISALPNKKVPGQFNLQYEWFKHLPTKRGFIYPIPKTIDWGNNLGITRPITLLEAGLPRDDTQGPIHLINNIMEDARANKKELENIVLTVHGNTDPYKVEDGLDQGDIISSLMWRIFYDPLISRIAKSGLGYIMNECWTNDLYLKTQANINLEVAVAAYVDDTNWFAPDRSSMEQILNIADEFYTMNDIAINKTKSYLIAINTNKNHRELGVTMGEEVLLPVEKDYPIRSLGVYVTESGSKKFQQERMKKLTDYMTFILREKPITDKQAIYIFNAVVIPMLEYNLNDMTLTESECVKITSHFISTIKNKALLARTAPGALLYTKEAYNVVNLWVRQLQMHSSNLLSRLNDKRILGNSMRIRLQHLQNSFWSSQIVTETMDSIKVKRSYSLLNDILIICKQHELTFKLSSDIHKSLLIKGGKVTIEELLQEFDCYSQFRRGLRKRQILFLEQLSSFDRKRLVFWQELKAIQGKCPMSGIRFKYKFMEPEVSNTELWNGEYYEEGQDSIIAVHRIYGRAIKINYRTGNKNKNNYISIIPLNRRFNV</sequence>
<dbReference type="InterPro" id="IPR000477">
    <property type="entry name" value="RT_dom"/>
</dbReference>
<evidence type="ECO:0000313" key="3">
    <source>
        <dbReference type="Proteomes" id="UP000266861"/>
    </source>
</evidence>